<evidence type="ECO:0000256" key="1">
    <source>
        <dbReference type="SAM" id="MobiDB-lite"/>
    </source>
</evidence>
<name>A0A9N8VP15_9GLOM</name>
<keyword evidence="2" id="KW-0812">Transmembrane</keyword>
<keyword evidence="4" id="KW-1185">Reference proteome</keyword>
<gene>
    <name evidence="3" type="ORF">DEBURN_LOCUS2489</name>
</gene>
<accession>A0A9N8VP15</accession>
<feature type="transmembrane region" description="Helical" evidence="2">
    <location>
        <begin position="75"/>
        <end position="96"/>
    </location>
</feature>
<evidence type="ECO:0000313" key="3">
    <source>
        <dbReference type="EMBL" id="CAG8457388.1"/>
    </source>
</evidence>
<sequence length="104" mass="11315">MAIFTDRQAIDNNYLQAMFVALFTLLIIWAVAIVVSELLRKGRNTSNTSNTPAAPPVDGHSAGRMNSRYKKATNAVRDALLMLTVATLATLAGYGATKVRDKFL</sequence>
<evidence type="ECO:0000313" key="4">
    <source>
        <dbReference type="Proteomes" id="UP000789706"/>
    </source>
</evidence>
<proteinExistence type="predicted"/>
<dbReference type="EMBL" id="CAJVPK010000136">
    <property type="protein sequence ID" value="CAG8457388.1"/>
    <property type="molecule type" value="Genomic_DNA"/>
</dbReference>
<dbReference type="AlphaFoldDB" id="A0A9N8VP15"/>
<comment type="caution">
    <text evidence="3">The sequence shown here is derived from an EMBL/GenBank/DDBJ whole genome shotgun (WGS) entry which is preliminary data.</text>
</comment>
<feature type="transmembrane region" description="Helical" evidence="2">
    <location>
        <begin position="14"/>
        <end position="35"/>
    </location>
</feature>
<organism evidence="3 4">
    <name type="scientific">Diversispora eburnea</name>
    <dbReference type="NCBI Taxonomy" id="1213867"/>
    <lineage>
        <taxon>Eukaryota</taxon>
        <taxon>Fungi</taxon>
        <taxon>Fungi incertae sedis</taxon>
        <taxon>Mucoromycota</taxon>
        <taxon>Glomeromycotina</taxon>
        <taxon>Glomeromycetes</taxon>
        <taxon>Diversisporales</taxon>
        <taxon>Diversisporaceae</taxon>
        <taxon>Diversispora</taxon>
    </lineage>
</organism>
<reference evidence="3" key="1">
    <citation type="submission" date="2021-06" db="EMBL/GenBank/DDBJ databases">
        <authorList>
            <person name="Kallberg Y."/>
            <person name="Tangrot J."/>
            <person name="Rosling A."/>
        </authorList>
    </citation>
    <scope>NUCLEOTIDE SEQUENCE</scope>
    <source>
        <strain evidence="3">AZ414A</strain>
    </source>
</reference>
<protein>
    <submittedName>
        <fullName evidence="3">10484_t:CDS:1</fullName>
    </submittedName>
</protein>
<keyword evidence="2" id="KW-1133">Transmembrane helix</keyword>
<evidence type="ECO:0000256" key="2">
    <source>
        <dbReference type="SAM" id="Phobius"/>
    </source>
</evidence>
<feature type="region of interest" description="Disordered" evidence="1">
    <location>
        <begin position="44"/>
        <end position="64"/>
    </location>
</feature>
<keyword evidence="2" id="KW-0472">Membrane</keyword>
<dbReference type="OrthoDB" id="2446850at2759"/>
<dbReference type="Proteomes" id="UP000789706">
    <property type="component" value="Unassembled WGS sequence"/>
</dbReference>